<dbReference type="AlphaFoldDB" id="A0A195FGU6"/>
<protein>
    <submittedName>
        <fullName evidence="1">Uncharacterized protein</fullName>
    </submittedName>
</protein>
<sequence length="463" mass="53922">MEIMNTENTSELHASLPIKHCDSLLSISCNWQISNNKQFVDAVTIAPMQYSSARINCEVASVDTCIALQPIGSNTEPCMLNIKVSNCQKIARLAIISEGNVLEIFKQFGEYETTIHAEFIDEYEENIVFLGETMIHPPTTEVSIKFIRTKNKGSLMWIYGIRLFLTDSTKEAKSSAFDYDIIQTFLSNASNGKMSQESEMAKRIFDEKQESLRKYREKLSETFAGSKYDEYINKIERSDNKKQFSNCEDNYEQSNATKCKNRIERKNSKTEYPNCGENYERSDIKTCIDNKTESIKETKSGIVKDKDFIQTFLSNIFLGKMSQQPDITRIFEFYDNRDNNKITNNEQFKQKILETLTSDSDHFKWKNEISKRDNGKECRNCETDHEQLNSFECKNGNVRRNSDENCINREDNKKSDIDIRIYIDNKFYDMEKRLIERIEEMEASTNQKLDAILERLESRLNVQ</sequence>
<dbReference type="KEGG" id="tsep:108748348"/>
<dbReference type="OrthoDB" id="7880149at2759"/>
<dbReference type="EMBL" id="KQ981606">
    <property type="protein sequence ID" value="KYN39613.1"/>
    <property type="molecule type" value="Genomic_DNA"/>
</dbReference>
<reference evidence="1 2" key="1">
    <citation type="submission" date="2016-03" db="EMBL/GenBank/DDBJ databases">
        <title>Trachymyrmex septentrionalis WGS genome.</title>
        <authorList>
            <person name="Nygaard S."/>
            <person name="Hu H."/>
            <person name="Boomsma J."/>
            <person name="Zhang G."/>
        </authorList>
    </citation>
    <scope>NUCLEOTIDE SEQUENCE [LARGE SCALE GENOMIC DNA]</scope>
    <source>
        <strain evidence="1">Tsep2-gDNA-1</strain>
        <tissue evidence="1">Whole body</tissue>
    </source>
</reference>
<accession>A0A195FGU6</accession>
<dbReference type="PANTHER" id="PTHR14787:SF1">
    <property type="entry name" value="ATPASE PAAT"/>
    <property type="match status" value="1"/>
</dbReference>
<evidence type="ECO:0000313" key="2">
    <source>
        <dbReference type="Proteomes" id="UP000078541"/>
    </source>
</evidence>
<dbReference type="Proteomes" id="UP000078541">
    <property type="component" value="Unassembled WGS sequence"/>
</dbReference>
<dbReference type="InterPro" id="IPR028043">
    <property type="entry name" value="PAAT-like"/>
</dbReference>
<proteinExistence type="predicted"/>
<dbReference type="Pfam" id="PF14958">
    <property type="entry name" value="PAAT-like"/>
    <property type="match status" value="1"/>
</dbReference>
<evidence type="ECO:0000313" key="1">
    <source>
        <dbReference type="EMBL" id="KYN39613.1"/>
    </source>
</evidence>
<dbReference type="PANTHER" id="PTHR14787">
    <property type="entry name" value="C10ORF188 FAMILY MEMBER"/>
    <property type="match status" value="1"/>
</dbReference>
<keyword evidence="2" id="KW-1185">Reference proteome</keyword>
<gene>
    <name evidence="1" type="ORF">ALC56_06107</name>
</gene>
<name>A0A195FGU6_9HYME</name>
<organism evidence="1 2">
    <name type="scientific">Trachymyrmex septentrionalis</name>
    <dbReference type="NCBI Taxonomy" id="34720"/>
    <lineage>
        <taxon>Eukaryota</taxon>
        <taxon>Metazoa</taxon>
        <taxon>Ecdysozoa</taxon>
        <taxon>Arthropoda</taxon>
        <taxon>Hexapoda</taxon>
        <taxon>Insecta</taxon>
        <taxon>Pterygota</taxon>
        <taxon>Neoptera</taxon>
        <taxon>Endopterygota</taxon>
        <taxon>Hymenoptera</taxon>
        <taxon>Apocrita</taxon>
        <taxon>Aculeata</taxon>
        <taxon>Formicoidea</taxon>
        <taxon>Formicidae</taxon>
        <taxon>Myrmicinae</taxon>
        <taxon>Trachymyrmex</taxon>
    </lineage>
</organism>